<organism evidence="2 3">
    <name type="scientific">Hominenteromicrobium mulieris</name>
    <dbReference type="NCBI Taxonomy" id="2885357"/>
    <lineage>
        <taxon>Bacteria</taxon>
        <taxon>Bacillati</taxon>
        <taxon>Bacillota</taxon>
        <taxon>Clostridia</taxon>
        <taxon>Eubacteriales</taxon>
        <taxon>Oscillospiraceae</taxon>
        <taxon>Hominenteromicrobium</taxon>
    </lineage>
</organism>
<dbReference type="Pfam" id="PF01841">
    <property type="entry name" value="Transglut_core"/>
    <property type="match status" value="1"/>
</dbReference>
<comment type="caution">
    <text evidence="2">The sequence shown here is derived from an EMBL/GenBank/DDBJ whole genome shotgun (WGS) entry which is preliminary data.</text>
</comment>
<dbReference type="PANTHER" id="PTHR33490">
    <property type="entry name" value="BLR5614 PROTEIN-RELATED"/>
    <property type="match status" value="1"/>
</dbReference>
<gene>
    <name evidence="2" type="ORF">LKD31_07455</name>
</gene>
<dbReference type="RefSeq" id="WP_308449211.1">
    <property type="nucleotide sequence ID" value="NZ_JAJEQC010000006.1"/>
</dbReference>
<feature type="domain" description="Transglutaminase-like" evidence="1">
    <location>
        <begin position="147"/>
        <end position="208"/>
    </location>
</feature>
<accession>A0AAE3AM98</accession>
<dbReference type="Proteomes" id="UP001199424">
    <property type="component" value="Unassembled WGS sequence"/>
</dbReference>
<evidence type="ECO:0000259" key="1">
    <source>
        <dbReference type="SMART" id="SM00460"/>
    </source>
</evidence>
<name>A0AAE3AM98_9FIRM</name>
<sequence length="356" mass="39141">MKFFPKSADGFLSAMMMAENALLRDFSLSCPASLFGAEPMESAKKAVKSCMTLSSFPCAQMLKTNTRYVHDFAKRTLTVTVNARYMSTGKEVNDLRCVAADIAESIKRGLPESTDFFQMIAAYQSWLKRFFVYKKTGATRDHAAVGLLQTRQGVCQAIAALSMVILPHLGILARYVCGEGYSGMGWGPHAWNAVWAPNGAWHQVDFTFGLHRKTMPNTFTPPDDLHFRGLHRWDEVAQSPALFQNVQTLENRLQAKTVLLFANNPFKAEIGGVPMLFDEPVLQNGCVRLLPLLTLLGGGCELLEDTLHIVLGGKTHRIPCGTPISNGFVPINEVLAQSGFCTAEQRGGVVVVKLKP</sequence>
<dbReference type="AlphaFoldDB" id="A0AAE3AM98"/>
<keyword evidence="3" id="KW-1185">Reference proteome</keyword>
<reference evidence="2" key="1">
    <citation type="submission" date="2021-10" db="EMBL/GenBank/DDBJ databases">
        <title>Anaerobic single-cell dispensing facilitates the cultivation of human gut bacteria.</title>
        <authorList>
            <person name="Afrizal A."/>
        </authorList>
    </citation>
    <scope>NUCLEOTIDE SEQUENCE</scope>
    <source>
        <strain evidence="2">CLA-AA-H250</strain>
    </source>
</reference>
<dbReference type="InterPro" id="IPR002931">
    <property type="entry name" value="Transglutaminase-like"/>
</dbReference>
<dbReference type="SMART" id="SM00460">
    <property type="entry name" value="TGc"/>
    <property type="match status" value="1"/>
</dbReference>
<dbReference type="Gene3D" id="3.10.620.30">
    <property type="match status" value="1"/>
</dbReference>
<evidence type="ECO:0000313" key="3">
    <source>
        <dbReference type="Proteomes" id="UP001199424"/>
    </source>
</evidence>
<dbReference type="SUPFAM" id="SSF54001">
    <property type="entry name" value="Cysteine proteinases"/>
    <property type="match status" value="1"/>
</dbReference>
<protein>
    <submittedName>
        <fullName evidence="2">Transglutaminase-like domain-containing protein</fullName>
    </submittedName>
</protein>
<proteinExistence type="predicted"/>
<dbReference type="InterPro" id="IPR038765">
    <property type="entry name" value="Papain-like_cys_pep_sf"/>
</dbReference>
<dbReference type="EMBL" id="JAJEQC010000006">
    <property type="protein sequence ID" value="MCC2136851.1"/>
    <property type="molecule type" value="Genomic_DNA"/>
</dbReference>
<evidence type="ECO:0000313" key="2">
    <source>
        <dbReference type="EMBL" id="MCC2136851.1"/>
    </source>
</evidence>